<dbReference type="AlphaFoldDB" id="A0A7S3PTT8"/>
<evidence type="ECO:0000256" key="5">
    <source>
        <dbReference type="ARBA" id="ARBA00022723"/>
    </source>
</evidence>
<feature type="compositionally biased region" description="Basic and acidic residues" evidence="9">
    <location>
        <begin position="245"/>
        <end position="254"/>
    </location>
</feature>
<comment type="catalytic activity">
    <reaction evidence="1">
        <text>S-ubiquitinyl-[E2 ubiquitin-conjugating enzyme]-L-cysteine + [acceptor protein]-L-lysine = [E2 ubiquitin-conjugating enzyme]-L-cysteine + N(6)-ubiquitinyl-[acceptor protein]-L-lysine.</text>
        <dbReference type="EC" id="2.3.2.27"/>
    </reaction>
</comment>
<dbReference type="EC" id="2.3.2.27" evidence="3"/>
<feature type="region of interest" description="Disordered" evidence="9">
    <location>
        <begin position="1"/>
        <end position="53"/>
    </location>
</feature>
<evidence type="ECO:0000256" key="8">
    <source>
        <dbReference type="PROSITE-ProRule" id="PRU00175"/>
    </source>
</evidence>
<evidence type="ECO:0000256" key="1">
    <source>
        <dbReference type="ARBA" id="ARBA00000900"/>
    </source>
</evidence>
<dbReference type="SUPFAM" id="SSF57850">
    <property type="entry name" value="RING/U-box"/>
    <property type="match status" value="1"/>
</dbReference>
<dbReference type="Gene3D" id="3.10.20.90">
    <property type="entry name" value="Phosphatidylinositol 3-kinase Catalytic Subunit, Chain A, domain 1"/>
    <property type="match status" value="1"/>
</dbReference>
<feature type="compositionally biased region" description="Basic and acidic residues" evidence="9">
    <location>
        <begin position="24"/>
        <end position="53"/>
    </location>
</feature>
<evidence type="ECO:0000256" key="3">
    <source>
        <dbReference type="ARBA" id="ARBA00012483"/>
    </source>
</evidence>
<evidence type="ECO:0000259" key="10">
    <source>
        <dbReference type="PROSITE" id="PS50089"/>
    </source>
</evidence>
<protein>
    <recommendedName>
        <fullName evidence="3">RING-type E3 ubiquitin transferase</fullName>
        <ecNumber evidence="3">2.3.2.27</ecNumber>
    </recommendedName>
</protein>
<dbReference type="GO" id="GO:0031519">
    <property type="term" value="C:PcG protein complex"/>
    <property type="evidence" value="ECO:0007669"/>
    <property type="project" value="TreeGrafter"/>
</dbReference>
<evidence type="ECO:0000256" key="4">
    <source>
        <dbReference type="ARBA" id="ARBA00022679"/>
    </source>
</evidence>
<dbReference type="SMART" id="SM00184">
    <property type="entry name" value="RING"/>
    <property type="match status" value="1"/>
</dbReference>
<keyword evidence="6 8" id="KW-0863">Zinc-finger</keyword>
<feature type="compositionally biased region" description="Polar residues" evidence="9">
    <location>
        <begin position="11"/>
        <end position="22"/>
    </location>
</feature>
<name>A0A7S3PTT8_9STRA</name>
<keyword evidence="7" id="KW-0862">Zinc</keyword>
<evidence type="ECO:0000256" key="2">
    <source>
        <dbReference type="ARBA" id="ARBA00004906"/>
    </source>
</evidence>
<dbReference type="GO" id="GO:0003682">
    <property type="term" value="F:chromatin binding"/>
    <property type="evidence" value="ECO:0007669"/>
    <property type="project" value="TreeGrafter"/>
</dbReference>
<dbReference type="PANTHER" id="PTHR46076">
    <property type="entry name" value="E3 UBIQUITIN-PROTEIN LIGASE RING1 / RING 2 FAMILY MEMBER"/>
    <property type="match status" value="1"/>
</dbReference>
<evidence type="ECO:0000313" key="11">
    <source>
        <dbReference type="EMBL" id="CAE0455354.1"/>
    </source>
</evidence>
<dbReference type="GO" id="GO:0008270">
    <property type="term" value="F:zinc ion binding"/>
    <property type="evidence" value="ECO:0007669"/>
    <property type="project" value="UniProtKB-KW"/>
</dbReference>
<dbReference type="Pfam" id="PF00097">
    <property type="entry name" value="zf-C3HC4"/>
    <property type="match status" value="1"/>
</dbReference>
<dbReference type="Gene3D" id="3.30.40.10">
    <property type="entry name" value="Zinc/RING finger domain, C3HC4 (zinc finger)"/>
    <property type="match status" value="1"/>
</dbReference>
<dbReference type="InterPro" id="IPR013083">
    <property type="entry name" value="Znf_RING/FYVE/PHD"/>
</dbReference>
<dbReference type="InterPro" id="IPR001841">
    <property type="entry name" value="Znf_RING"/>
</dbReference>
<dbReference type="CDD" id="cd16531">
    <property type="entry name" value="RING-HC_RING1-like"/>
    <property type="match status" value="1"/>
</dbReference>
<gene>
    <name evidence="11" type="ORF">CDEB00056_LOCUS195</name>
</gene>
<keyword evidence="4" id="KW-0808">Transferase</keyword>
<feature type="region of interest" description="Disordered" evidence="9">
    <location>
        <begin position="240"/>
        <end position="298"/>
    </location>
</feature>
<feature type="compositionally biased region" description="Basic and acidic residues" evidence="9">
    <location>
        <begin position="262"/>
        <end position="273"/>
    </location>
</feature>
<feature type="compositionally biased region" description="Low complexity" evidence="9">
    <location>
        <begin position="289"/>
        <end position="298"/>
    </location>
</feature>
<dbReference type="PROSITE" id="PS00518">
    <property type="entry name" value="ZF_RING_1"/>
    <property type="match status" value="1"/>
</dbReference>
<reference evidence="11" key="1">
    <citation type="submission" date="2021-01" db="EMBL/GenBank/DDBJ databases">
        <authorList>
            <person name="Corre E."/>
            <person name="Pelletier E."/>
            <person name="Niang G."/>
            <person name="Scheremetjew M."/>
            <person name="Finn R."/>
            <person name="Kale V."/>
            <person name="Holt S."/>
            <person name="Cochrane G."/>
            <person name="Meng A."/>
            <person name="Brown T."/>
            <person name="Cohen L."/>
        </authorList>
    </citation>
    <scope>NUCLEOTIDE SEQUENCE</scope>
    <source>
        <strain evidence="11">MM31A-1</strain>
    </source>
</reference>
<evidence type="ECO:0000256" key="9">
    <source>
        <dbReference type="SAM" id="MobiDB-lite"/>
    </source>
</evidence>
<dbReference type="EMBL" id="HBIO01000265">
    <property type="protein sequence ID" value="CAE0455354.1"/>
    <property type="molecule type" value="Transcribed_RNA"/>
</dbReference>
<dbReference type="InterPro" id="IPR018957">
    <property type="entry name" value="Znf_C3HC4_RING-type"/>
</dbReference>
<evidence type="ECO:0000256" key="7">
    <source>
        <dbReference type="ARBA" id="ARBA00022833"/>
    </source>
</evidence>
<organism evidence="11">
    <name type="scientific">Chaetoceros debilis</name>
    <dbReference type="NCBI Taxonomy" id="122233"/>
    <lineage>
        <taxon>Eukaryota</taxon>
        <taxon>Sar</taxon>
        <taxon>Stramenopiles</taxon>
        <taxon>Ochrophyta</taxon>
        <taxon>Bacillariophyta</taxon>
        <taxon>Coscinodiscophyceae</taxon>
        <taxon>Chaetocerotophycidae</taxon>
        <taxon>Chaetocerotales</taxon>
        <taxon>Chaetocerotaceae</taxon>
        <taxon>Chaetoceros</taxon>
    </lineage>
</organism>
<comment type="pathway">
    <text evidence="2">Protein modification; protein ubiquitination.</text>
</comment>
<evidence type="ECO:0000256" key="6">
    <source>
        <dbReference type="ARBA" id="ARBA00022771"/>
    </source>
</evidence>
<feature type="domain" description="RING-type" evidence="10">
    <location>
        <begin position="151"/>
        <end position="191"/>
    </location>
</feature>
<accession>A0A7S3PTT8</accession>
<sequence length="430" mass="49212">MVTRRSYTAKARSSSKAVSTEDTTCDKDQNSSKSDSCDHNTHPKAESGKDDLNKGEEHVVAANEALRQQDNTGRNKVISTKGTITKKGQIEAKARREAALQNNVEFNVISRYEERTVIPYLTLYDIERKPRKSQKVICRQPLNSLNHLFQCPVCLGYMKKTFIVMECLHRFCGGCIQKCLRVGKKECPSCRVHIPSRRSLRPDSNYDALITKIFGDIEALESVEDKSIETYNRRNNMNNAYTTRRSRDMYEQEKHRKMKYNKNRDVSKDRPQDSIDAVVGGAESGGSNSGSRNRTESSISQIEYLQESKLVNFILRPHPQGGGMERLHRECIRTSEEISMHHLKRFLAKKLLSSRYQQEALSHSQFQIMVSVAGRYVVLDDEIKLRDVRDEISDLKEGAMLKLHYRRYNLKSPIEGKLADSIVILGTEKN</sequence>
<dbReference type="GO" id="GO:0016567">
    <property type="term" value="P:protein ubiquitination"/>
    <property type="evidence" value="ECO:0007669"/>
    <property type="project" value="UniProtKB-UniPathway"/>
</dbReference>
<keyword evidence="5" id="KW-0479">Metal-binding</keyword>
<proteinExistence type="predicted"/>
<dbReference type="InterPro" id="IPR043540">
    <property type="entry name" value="RING1/RING2"/>
</dbReference>
<dbReference type="PROSITE" id="PS50089">
    <property type="entry name" value="ZF_RING_2"/>
    <property type="match status" value="1"/>
</dbReference>
<dbReference type="InterPro" id="IPR017907">
    <property type="entry name" value="Znf_RING_CS"/>
</dbReference>
<dbReference type="UniPathway" id="UPA00143"/>
<dbReference type="PANTHER" id="PTHR46076:SF3">
    <property type="entry name" value="E3 UBIQUITIN-PROTEIN LIGASE RING1"/>
    <property type="match status" value="1"/>
</dbReference>
<dbReference type="GO" id="GO:0061630">
    <property type="term" value="F:ubiquitin protein ligase activity"/>
    <property type="evidence" value="ECO:0007669"/>
    <property type="project" value="UniProtKB-EC"/>
</dbReference>
<dbReference type="GO" id="GO:0000151">
    <property type="term" value="C:ubiquitin ligase complex"/>
    <property type="evidence" value="ECO:0007669"/>
    <property type="project" value="InterPro"/>
</dbReference>